<evidence type="ECO:0000256" key="1">
    <source>
        <dbReference type="SAM" id="MobiDB-lite"/>
    </source>
</evidence>
<proteinExistence type="predicted"/>
<comment type="caution">
    <text evidence="2">The sequence shown here is derived from an EMBL/GenBank/DDBJ whole genome shotgun (WGS) entry which is preliminary data.</text>
</comment>
<dbReference type="GO" id="GO:0005778">
    <property type="term" value="C:peroxisomal membrane"/>
    <property type="evidence" value="ECO:0007669"/>
    <property type="project" value="TreeGrafter"/>
</dbReference>
<dbReference type="PANTHER" id="PTHR12774:SF2">
    <property type="entry name" value="PEROXISOMAL BIOGENESIS FACTOR 19"/>
    <property type="match status" value="1"/>
</dbReference>
<feature type="compositionally biased region" description="Polar residues" evidence="1">
    <location>
        <begin position="217"/>
        <end position="231"/>
    </location>
</feature>
<feature type="compositionally biased region" description="Acidic residues" evidence="1">
    <location>
        <begin position="15"/>
        <end position="27"/>
    </location>
</feature>
<dbReference type="Pfam" id="PF04614">
    <property type="entry name" value="Pex19"/>
    <property type="match status" value="1"/>
</dbReference>
<accession>A0A9W8U206</accession>
<dbReference type="InterPro" id="IPR038322">
    <property type="entry name" value="Pex19_C_sf"/>
</dbReference>
<protein>
    <submittedName>
        <fullName evidence="2">Pex19 protein family-domain-containing protein</fullName>
    </submittedName>
</protein>
<feature type="region of interest" description="Disordered" evidence="1">
    <location>
        <begin position="1"/>
        <end position="112"/>
    </location>
</feature>
<organism evidence="2 3">
    <name type="scientific">Lentinula detonsa</name>
    <dbReference type="NCBI Taxonomy" id="2804962"/>
    <lineage>
        <taxon>Eukaryota</taxon>
        <taxon>Fungi</taxon>
        <taxon>Dikarya</taxon>
        <taxon>Basidiomycota</taxon>
        <taxon>Agaricomycotina</taxon>
        <taxon>Agaricomycetes</taxon>
        <taxon>Agaricomycetidae</taxon>
        <taxon>Agaricales</taxon>
        <taxon>Marasmiineae</taxon>
        <taxon>Omphalotaceae</taxon>
        <taxon>Lentinula</taxon>
    </lineage>
</organism>
<gene>
    <name evidence="2" type="ORF">DFH05DRAFT_1413379</name>
</gene>
<feature type="compositionally biased region" description="Pro residues" evidence="1">
    <location>
        <begin position="45"/>
        <end position="58"/>
    </location>
</feature>
<dbReference type="Gene3D" id="1.20.120.900">
    <property type="entry name" value="Pex19, mPTS binding domain"/>
    <property type="match status" value="1"/>
</dbReference>
<reference evidence="2 3" key="1">
    <citation type="journal article" date="2023" name="Proc. Natl. Acad. Sci. U.S.A.">
        <title>A global phylogenomic analysis of the shiitake genus Lentinula.</title>
        <authorList>
            <person name="Sierra-Patev S."/>
            <person name="Min B."/>
            <person name="Naranjo-Ortiz M."/>
            <person name="Looney B."/>
            <person name="Konkel Z."/>
            <person name="Slot J.C."/>
            <person name="Sakamoto Y."/>
            <person name="Steenwyk J.L."/>
            <person name="Rokas A."/>
            <person name="Carro J."/>
            <person name="Camarero S."/>
            <person name="Ferreira P."/>
            <person name="Molpeceres G."/>
            <person name="Ruiz-Duenas F.J."/>
            <person name="Serrano A."/>
            <person name="Henrissat B."/>
            <person name="Drula E."/>
            <person name="Hughes K.W."/>
            <person name="Mata J.L."/>
            <person name="Ishikawa N.K."/>
            <person name="Vargas-Isla R."/>
            <person name="Ushijima S."/>
            <person name="Smith C.A."/>
            <person name="Donoghue J."/>
            <person name="Ahrendt S."/>
            <person name="Andreopoulos W."/>
            <person name="He G."/>
            <person name="LaButti K."/>
            <person name="Lipzen A."/>
            <person name="Ng V."/>
            <person name="Riley R."/>
            <person name="Sandor L."/>
            <person name="Barry K."/>
            <person name="Martinez A.T."/>
            <person name="Xiao Y."/>
            <person name="Gibbons J.G."/>
            <person name="Terashima K."/>
            <person name="Grigoriev I.V."/>
            <person name="Hibbett D."/>
        </authorList>
    </citation>
    <scope>NUCLEOTIDE SEQUENCE [LARGE SCALE GENOMIC DNA]</scope>
    <source>
        <strain evidence="2 3">TFB7810</strain>
    </source>
</reference>
<keyword evidence="3" id="KW-1185">Reference proteome</keyword>
<dbReference type="AlphaFoldDB" id="A0A9W8U206"/>
<feature type="compositionally biased region" description="Basic and acidic residues" evidence="1">
    <location>
        <begin position="206"/>
        <end position="215"/>
    </location>
</feature>
<dbReference type="EMBL" id="JANVFU010000002">
    <property type="protein sequence ID" value="KAJ3749233.1"/>
    <property type="molecule type" value="Genomic_DNA"/>
</dbReference>
<sequence length="373" mass="39706">MAGTGTRRKANLQIEADEDLDDLDDVLSEFTATSAGRPSSSTAPPISPITSPPPPPPTATFTKARPRTNTRVDSAPISVPGRGSFGVKDQKITEGPEDTDDHPEGPEHEAALSDAFTTELVKNMQDLMRELADEKSTETGGGEEANEAGTEGEAERLMKAAWEAMLIEGMNGMTETGTETAPSTSAAASISTSSATGSDFQNKIKQTMEKLKESEDNMQNLSSSTSSGNPESLQGLLNSLKDLGLDDLGASGDGEEDEAELASFLESMMGQLMNKEVLYEPLKELNEKFPPFLANPPSVLSSADQTRYEKQYDCVKRIVTIFDEPSYKEGGSDAAKVVDLMGELQTYGNPPESIIGSVPPELMGPDGGQCVVL</sequence>
<feature type="compositionally biased region" description="Basic residues" evidence="1">
    <location>
        <begin position="1"/>
        <end position="10"/>
    </location>
</feature>
<feature type="compositionally biased region" description="Low complexity" evidence="1">
    <location>
        <begin position="174"/>
        <end position="198"/>
    </location>
</feature>
<evidence type="ECO:0000313" key="3">
    <source>
        <dbReference type="Proteomes" id="UP001142393"/>
    </source>
</evidence>
<feature type="region of interest" description="Disordered" evidence="1">
    <location>
        <begin position="129"/>
        <end position="153"/>
    </location>
</feature>
<evidence type="ECO:0000313" key="2">
    <source>
        <dbReference type="EMBL" id="KAJ3749233.1"/>
    </source>
</evidence>
<feature type="compositionally biased region" description="Basic and acidic residues" evidence="1">
    <location>
        <begin position="102"/>
        <end position="111"/>
    </location>
</feature>
<feature type="region of interest" description="Disordered" evidence="1">
    <location>
        <begin position="174"/>
        <end position="235"/>
    </location>
</feature>
<name>A0A9W8U206_9AGAR</name>
<dbReference type="GO" id="GO:0033328">
    <property type="term" value="F:peroxisome membrane targeting sequence binding"/>
    <property type="evidence" value="ECO:0007669"/>
    <property type="project" value="TreeGrafter"/>
</dbReference>
<dbReference type="GO" id="GO:0045046">
    <property type="term" value="P:protein import into peroxisome membrane"/>
    <property type="evidence" value="ECO:0007669"/>
    <property type="project" value="TreeGrafter"/>
</dbReference>
<dbReference type="PANTHER" id="PTHR12774">
    <property type="entry name" value="PEROXISOMAL BIOGENESIS FACTOR 19"/>
    <property type="match status" value="1"/>
</dbReference>
<dbReference type="Proteomes" id="UP001142393">
    <property type="component" value="Unassembled WGS sequence"/>
</dbReference>
<dbReference type="InterPro" id="IPR006708">
    <property type="entry name" value="Pex19"/>
</dbReference>